<dbReference type="GO" id="GO:0043565">
    <property type="term" value="F:sequence-specific DNA binding"/>
    <property type="evidence" value="ECO:0007669"/>
    <property type="project" value="InterPro"/>
</dbReference>
<feature type="transmembrane region" description="Helical" evidence="4">
    <location>
        <begin position="60"/>
        <end position="79"/>
    </location>
</feature>
<dbReference type="InterPro" id="IPR018060">
    <property type="entry name" value="HTH_AraC"/>
</dbReference>
<dbReference type="Gene3D" id="1.10.10.60">
    <property type="entry name" value="Homeodomain-like"/>
    <property type="match status" value="2"/>
</dbReference>
<evidence type="ECO:0000256" key="4">
    <source>
        <dbReference type="SAM" id="Phobius"/>
    </source>
</evidence>
<dbReference type="STRING" id="490189.SAMN02927903_02723"/>
<gene>
    <name evidence="6" type="ORF">SAMN02927903_02723</name>
</gene>
<accession>A0A1G5JJV5</accession>
<dbReference type="Pfam" id="PF12833">
    <property type="entry name" value="HTH_18"/>
    <property type="match status" value="1"/>
</dbReference>
<keyword evidence="7" id="KW-1185">Reference proteome</keyword>
<name>A0A1G5JJV5_9FLAO</name>
<evidence type="ECO:0000256" key="2">
    <source>
        <dbReference type="ARBA" id="ARBA00023125"/>
    </source>
</evidence>
<keyword evidence="1" id="KW-0805">Transcription regulation</keyword>
<keyword evidence="3" id="KW-0804">Transcription</keyword>
<feature type="domain" description="HTH araC/xylS-type" evidence="5">
    <location>
        <begin position="125"/>
        <end position="237"/>
    </location>
</feature>
<dbReference type="PROSITE" id="PS01124">
    <property type="entry name" value="HTH_ARAC_FAMILY_2"/>
    <property type="match status" value="1"/>
</dbReference>
<sequence length="245" mass="28490">MSEVAHLKNDNEKRHSFYQQYQTLTDETVASERQSRNALLQQIETEQQLLLETEKSSYDFVIVGLVSVLLLSFGIYFFYNRKLNREYAHFESLLQKIASEGQIKPVRDAAYSIQETVYKGIAIPEKTEQFILDKLAEFEKTTYFNNPGISLQSLAKKLNTNTKYLSETIHVHKCKNFNTYINELRINYIIKMMTSDARFLNYKVSYLAETCGFSSHSAFSSVFKSVTDLTPKQFVSFLKKKNEKQ</sequence>
<evidence type="ECO:0000259" key="5">
    <source>
        <dbReference type="PROSITE" id="PS01124"/>
    </source>
</evidence>
<dbReference type="PANTHER" id="PTHR43280:SF29">
    <property type="entry name" value="ARAC-FAMILY TRANSCRIPTIONAL REGULATOR"/>
    <property type="match status" value="1"/>
</dbReference>
<dbReference type="SMART" id="SM00342">
    <property type="entry name" value="HTH_ARAC"/>
    <property type="match status" value="1"/>
</dbReference>
<protein>
    <submittedName>
        <fullName evidence="6">Helix-turn-helix domain-containing protein</fullName>
    </submittedName>
</protein>
<dbReference type="SUPFAM" id="SSF46689">
    <property type="entry name" value="Homeodomain-like"/>
    <property type="match status" value="1"/>
</dbReference>
<keyword evidence="2" id="KW-0238">DNA-binding</keyword>
<keyword evidence="4" id="KW-0812">Transmembrane</keyword>
<dbReference type="OrthoDB" id="5295174at2"/>
<evidence type="ECO:0000256" key="1">
    <source>
        <dbReference type="ARBA" id="ARBA00023015"/>
    </source>
</evidence>
<dbReference type="Proteomes" id="UP000199354">
    <property type="component" value="Unassembled WGS sequence"/>
</dbReference>
<proteinExistence type="predicted"/>
<organism evidence="6 7">
    <name type="scientific">Flavobacterium caeni</name>
    <dbReference type="NCBI Taxonomy" id="490189"/>
    <lineage>
        <taxon>Bacteria</taxon>
        <taxon>Pseudomonadati</taxon>
        <taxon>Bacteroidota</taxon>
        <taxon>Flavobacteriia</taxon>
        <taxon>Flavobacteriales</taxon>
        <taxon>Flavobacteriaceae</taxon>
        <taxon>Flavobacterium</taxon>
    </lineage>
</organism>
<keyword evidence="4" id="KW-1133">Transmembrane helix</keyword>
<evidence type="ECO:0000256" key="3">
    <source>
        <dbReference type="ARBA" id="ARBA00023163"/>
    </source>
</evidence>
<dbReference type="GO" id="GO:0003700">
    <property type="term" value="F:DNA-binding transcription factor activity"/>
    <property type="evidence" value="ECO:0007669"/>
    <property type="project" value="InterPro"/>
</dbReference>
<dbReference type="EMBL" id="FMVF01000014">
    <property type="protein sequence ID" value="SCY87998.1"/>
    <property type="molecule type" value="Genomic_DNA"/>
</dbReference>
<evidence type="ECO:0000313" key="6">
    <source>
        <dbReference type="EMBL" id="SCY87998.1"/>
    </source>
</evidence>
<keyword evidence="4" id="KW-0472">Membrane</keyword>
<dbReference type="AlphaFoldDB" id="A0A1G5JJV5"/>
<evidence type="ECO:0000313" key="7">
    <source>
        <dbReference type="Proteomes" id="UP000199354"/>
    </source>
</evidence>
<dbReference type="InterPro" id="IPR009057">
    <property type="entry name" value="Homeodomain-like_sf"/>
</dbReference>
<reference evidence="6 7" key="1">
    <citation type="submission" date="2016-10" db="EMBL/GenBank/DDBJ databases">
        <authorList>
            <person name="de Groot N.N."/>
        </authorList>
    </citation>
    <scope>NUCLEOTIDE SEQUENCE [LARGE SCALE GENOMIC DNA]</scope>
    <source>
        <strain evidence="6 7">CGMCC 1.7031</strain>
    </source>
</reference>
<dbReference type="PANTHER" id="PTHR43280">
    <property type="entry name" value="ARAC-FAMILY TRANSCRIPTIONAL REGULATOR"/>
    <property type="match status" value="1"/>
</dbReference>